<sequence length="1843" mass="201187">MKSRINNINIKLIFTVIALIFGIWPIKSGYSQGFNNNEWIFGYCGATEENSYLSFGKGQDPIVRTLPGSVIVGENNNAIAIDPITGNIIFYTNGELVYNGNNDPLEGMAPGINGNYSGRQQVSIGTLEFDPEGEKLYYIFYLSPTGQLQYSVVDMNAPGQAVGNQPPLGEVTDKDILITNGATGAITVIKTSSSPSYLVSFEGGNLISRRVENTQGDFTITDSSPIGITPKAMLFDEERGQIIILPENDGEDIVIIDYDTSNGTFGNTVSVDLSGGTESIDGAAFSPDGQYLYFSRGDELLRVPVNDLNADPELIPFENDVFNVYDIKVGPDGRLYYIYEEVDGGPQLIGRINNPNETLLADLDLEEDPFNGTDFCGTIFPQFAPNQDFSPTLDFIWEPDTPCSNNPVQLTSIITPENYSPVSFEWAFNPPLTDEEGNPVDIDFTQEHLLIPEEATANQSVDVTLTVTFADGTTQTVRKTIDLVENDLQANFSAQDTTVCEGACVDIGSLLEVQQGGGQGGETPGVGGGQGVNYEYFWSNYRDEGWSTRTDNCVEQPGLYWVLVREPGSECYAYAEVRVRIWDLPDQSNNIWYFGDGAGLDFNPDPDNPDGPLPRPVGHNRDIPAGTTTISDETGQVLFFTDGQSVWDLNGDLMENGDDIGGDNTASESVIAVPIPQNQTVFYVFTTQSSANGSNQVKYSVVDIKTENPTGVGSVVTKDNFLFSPSTEHSAALASGDTTWVMFHELGNNTFRAYPVSQFGIGQPVFSSVGSNHNFNTGVGSMKFSPDGSQLAITIQEGNCSRLEIFDFNQQTGRMTEYALLDLGCGDEIYGLEFSQDASRIFVSYSNGSGRIEEFLIKTPLEQREEDGPDPDLSCGSCFENASTRAARENCILSSSIRNNLTTAGPFGSLQIGPDGQIYVSRPGQGTITRIQPGANCDDSFYDEQGVNLEGGTMNLGLPAFVQQSGSSIPEPALAVPERLCLDPELGALGLLEGGGEPDIDSYFWTIVHEDGEEIISEFGGPGEEFQSLEQSFPRPGIYTVTLRVDRCGDPNYYEESLPIEIVAAPELTLPDEFTLCAGSPVELTAIDGYDPADGLYDFEWRNAAGQLIGDENSNTIEVTEESIYTVTVRFRLPDGVSPEEFDVCPATKSVFVGPAFDFDLTQSAEEVCYDESLVVFAPTTPILGEWFYQQVGSPDRVSLGEFFELELAPFTLPSPGEYEIFFLAEDPLVEDCFIEKRASLIVYPLPQVEIVILTDADDCTVPNGSFEITALTDIETLEISELGLSFGPLVAGEVLPVFADLEPGIYTIRMTTDFGCQFVQTAVIQNLNPPQGIEGYQVDSIPEICASLGIEFGQIIIRFLDGPVNGSYQIIREGDGSEFTGTIVGEETISVSVPAGFYSIIITDNNDCAIPFDGLIEVLEVLQVDFDMATDVVACGQYTFTPQSSEELIFTVIDANGDIILPETDGSFTILNQGVYTVRAEDPDGIDCPRERTLNVVFTDPPAFSLEGPRVDCDLGVFYEVILGPNVAPEDVFIFWLDQSGQIISRNPQFFPTAIGTYFVEVQPRNGTLCEIDPLQFVVDNLSEEIEVSLEVLPFCADDPFTIITVIADLSDITVIEWYSIQNGVRTPIDSFFGMDRVVIQQNGLYEVVLTNSSDCEVGSAQAEIIQSTIGPPVIEALYVICAEEGETPVIDPGEYDNYSWQINGEEVANTPTFSPVEGGEYTLIVGDDLGCFYEARFDVQVDCELKVIFPNAMILNDPSKNFVVYTSDFVDELEVYIYNRWGQLIFYCESMGNNADTPLCSWDGTVGGKFVPVGTYPVVVKYGSSAQSVRKSITKPILVLE</sequence>
<dbReference type="Pfam" id="PF07676">
    <property type="entry name" value="PD40"/>
    <property type="match status" value="1"/>
</dbReference>
<dbReference type="EMBL" id="JBHUIV010000016">
    <property type="protein sequence ID" value="MFD2202129.1"/>
    <property type="molecule type" value="Genomic_DNA"/>
</dbReference>
<dbReference type="InterPro" id="IPR011659">
    <property type="entry name" value="WD40"/>
</dbReference>
<name>A0ABW5B9M9_9BACT</name>
<keyword evidence="1" id="KW-1133">Transmembrane helix</keyword>
<organism evidence="2 3">
    <name type="scientific">Shivajiella indica</name>
    <dbReference type="NCBI Taxonomy" id="872115"/>
    <lineage>
        <taxon>Bacteria</taxon>
        <taxon>Pseudomonadati</taxon>
        <taxon>Bacteroidota</taxon>
        <taxon>Cytophagia</taxon>
        <taxon>Cytophagales</taxon>
        <taxon>Cyclobacteriaceae</taxon>
        <taxon>Shivajiella</taxon>
    </lineage>
</organism>
<dbReference type="SUPFAM" id="SSF50993">
    <property type="entry name" value="Peptidase/esterase 'gauge' domain"/>
    <property type="match status" value="1"/>
</dbReference>
<keyword evidence="1" id="KW-0812">Transmembrane</keyword>
<protein>
    <submittedName>
        <fullName evidence="2">Gliding motility-associated C-terminal domain-containing protein</fullName>
    </submittedName>
</protein>
<dbReference type="InterPro" id="IPR015943">
    <property type="entry name" value="WD40/YVTN_repeat-like_dom_sf"/>
</dbReference>
<proteinExistence type="predicted"/>
<gene>
    <name evidence="2" type="ORF">ACFSKV_11155</name>
</gene>
<dbReference type="Pfam" id="PF13585">
    <property type="entry name" value="CHU_C"/>
    <property type="match status" value="1"/>
</dbReference>
<dbReference type="SUPFAM" id="SSF63829">
    <property type="entry name" value="Calcium-dependent phosphotriesterase"/>
    <property type="match status" value="1"/>
</dbReference>
<keyword evidence="1" id="KW-0472">Membrane</keyword>
<reference evidence="3" key="1">
    <citation type="journal article" date="2019" name="Int. J. Syst. Evol. Microbiol.">
        <title>The Global Catalogue of Microorganisms (GCM) 10K type strain sequencing project: providing services to taxonomists for standard genome sequencing and annotation.</title>
        <authorList>
            <consortium name="The Broad Institute Genomics Platform"/>
            <consortium name="The Broad Institute Genome Sequencing Center for Infectious Disease"/>
            <person name="Wu L."/>
            <person name="Ma J."/>
        </authorList>
    </citation>
    <scope>NUCLEOTIDE SEQUENCE [LARGE SCALE GENOMIC DNA]</scope>
    <source>
        <strain evidence="3">KCTC 19812</strain>
    </source>
</reference>
<keyword evidence="3" id="KW-1185">Reference proteome</keyword>
<dbReference type="InterPro" id="IPR013783">
    <property type="entry name" value="Ig-like_fold"/>
</dbReference>
<dbReference type="Gene3D" id="2.130.10.10">
    <property type="entry name" value="YVTN repeat-like/Quinoprotein amine dehydrogenase"/>
    <property type="match status" value="1"/>
</dbReference>
<evidence type="ECO:0000313" key="3">
    <source>
        <dbReference type="Proteomes" id="UP001597414"/>
    </source>
</evidence>
<dbReference type="Proteomes" id="UP001597414">
    <property type="component" value="Unassembled WGS sequence"/>
</dbReference>
<dbReference type="Gene3D" id="2.60.40.10">
    <property type="entry name" value="Immunoglobulins"/>
    <property type="match status" value="1"/>
</dbReference>
<comment type="caution">
    <text evidence="2">The sequence shown here is derived from an EMBL/GenBank/DDBJ whole genome shotgun (WGS) entry which is preliminary data.</text>
</comment>
<evidence type="ECO:0000313" key="2">
    <source>
        <dbReference type="EMBL" id="MFD2202129.1"/>
    </source>
</evidence>
<dbReference type="RefSeq" id="WP_380802601.1">
    <property type="nucleotide sequence ID" value="NZ_JBHUIV010000016.1"/>
</dbReference>
<evidence type="ECO:0000256" key="1">
    <source>
        <dbReference type="SAM" id="Phobius"/>
    </source>
</evidence>
<feature type="transmembrane region" description="Helical" evidence="1">
    <location>
        <begin position="12"/>
        <end position="30"/>
    </location>
</feature>
<accession>A0ABW5B9M9</accession>